<dbReference type="GeneID" id="66117406"/>
<protein>
    <submittedName>
        <fullName evidence="3">Uncharacterized protein</fullName>
    </submittedName>
</protein>
<name>A0A9P8AJI8_9ASCO</name>
<evidence type="ECO:0000256" key="2">
    <source>
        <dbReference type="SAM" id="Phobius"/>
    </source>
</evidence>
<feature type="transmembrane region" description="Helical" evidence="2">
    <location>
        <begin position="180"/>
        <end position="201"/>
    </location>
</feature>
<evidence type="ECO:0000313" key="3">
    <source>
        <dbReference type="EMBL" id="KAG7194924.1"/>
    </source>
</evidence>
<proteinExistence type="predicted"/>
<accession>A0A9P8AJI8</accession>
<keyword evidence="4" id="KW-1185">Reference proteome</keyword>
<evidence type="ECO:0000256" key="1">
    <source>
        <dbReference type="SAM" id="MobiDB-lite"/>
    </source>
</evidence>
<keyword evidence="2" id="KW-0812">Transmembrane</keyword>
<organism evidence="3 4">
    <name type="scientific">Scheffersomyces spartinae</name>
    <dbReference type="NCBI Taxonomy" id="45513"/>
    <lineage>
        <taxon>Eukaryota</taxon>
        <taxon>Fungi</taxon>
        <taxon>Dikarya</taxon>
        <taxon>Ascomycota</taxon>
        <taxon>Saccharomycotina</taxon>
        <taxon>Pichiomycetes</taxon>
        <taxon>Debaryomycetaceae</taxon>
        <taxon>Scheffersomyces</taxon>
    </lineage>
</organism>
<comment type="caution">
    <text evidence="3">The sequence shown here is derived from an EMBL/GenBank/DDBJ whole genome shotgun (WGS) entry which is preliminary data.</text>
</comment>
<sequence>MIKSDLLKLINSTKTPTPQLLKLLNILEEKEYVVNKQWQRVQEESKQDEVSGDDTSTDDVISHIKDDTDTNPLADTNETLLSLRQRLLSKDKSILDDPKSTVRTNDYHESIQQDMFNELLDLALVLKSTTLNFSNALMGEDKDMISATSNQLSANADTMDRVGSNLNNYVSNKLGSKISLFWMIKIALVLFVVFVFILIIAKLLPSM</sequence>
<evidence type="ECO:0000313" key="4">
    <source>
        <dbReference type="Proteomes" id="UP000790833"/>
    </source>
</evidence>
<reference evidence="3" key="1">
    <citation type="submission" date="2021-03" db="EMBL/GenBank/DDBJ databases">
        <authorList>
            <person name="Palmer J.M."/>
        </authorList>
    </citation>
    <scope>NUCLEOTIDE SEQUENCE</scope>
    <source>
        <strain evidence="3">ARV_011</strain>
    </source>
</reference>
<dbReference type="OrthoDB" id="4008582at2759"/>
<dbReference type="AlphaFoldDB" id="A0A9P8AJI8"/>
<dbReference type="EMBL" id="JAHMUF010000005">
    <property type="protein sequence ID" value="KAG7194924.1"/>
    <property type="molecule type" value="Genomic_DNA"/>
</dbReference>
<keyword evidence="2" id="KW-0472">Membrane</keyword>
<dbReference type="RefSeq" id="XP_043050471.1">
    <property type="nucleotide sequence ID" value="XM_043194720.1"/>
</dbReference>
<gene>
    <name evidence="3" type="ORF">KQ657_004032</name>
</gene>
<keyword evidence="2" id="KW-1133">Transmembrane helix</keyword>
<dbReference type="Proteomes" id="UP000790833">
    <property type="component" value="Unassembled WGS sequence"/>
</dbReference>
<feature type="region of interest" description="Disordered" evidence="1">
    <location>
        <begin position="41"/>
        <end position="69"/>
    </location>
</feature>